<dbReference type="Pfam" id="PF00383">
    <property type="entry name" value="dCMP_cyt_deam_1"/>
    <property type="match status" value="1"/>
</dbReference>
<dbReference type="GO" id="GO:0042802">
    <property type="term" value="F:identical protein binding"/>
    <property type="evidence" value="ECO:0007669"/>
    <property type="project" value="UniProtKB-ARBA"/>
</dbReference>
<dbReference type="PROSITE" id="PS00903">
    <property type="entry name" value="CYT_DCMP_DEAMINASES_1"/>
    <property type="match status" value="1"/>
</dbReference>
<dbReference type="GO" id="GO:0008270">
    <property type="term" value="F:zinc ion binding"/>
    <property type="evidence" value="ECO:0007669"/>
    <property type="project" value="InterPro"/>
</dbReference>
<name>A0A090Q814_NONUL</name>
<dbReference type="EMBL" id="BBMM01000001">
    <property type="protein sequence ID" value="GAK99229.1"/>
    <property type="molecule type" value="Genomic_DNA"/>
</dbReference>
<dbReference type="CDD" id="cd01283">
    <property type="entry name" value="cytidine_deaminase"/>
    <property type="match status" value="1"/>
</dbReference>
<evidence type="ECO:0000313" key="7">
    <source>
        <dbReference type="Proteomes" id="UP000029226"/>
    </source>
</evidence>
<comment type="caution">
    <text evidence="6">The sequence shown here is derived from an EMBL/GenBank/DDBJ whole genome shotgun (WGS) entry which is preliminary data.</text>
</comment>
<dbReference type="SUPFAM" id="SSF53927">
    <property type="entry name" value="Cytidine deaminase-like"/>
    <property type="match status" value="1"/>
</dbReference>
<dbReference type="InterPro" id="IPR016193">
    <property type="entry name" value="Cytidine_deaminase-like"/>
</dbReference>
<dbReference type="Gene3D" id="3.40.140.10">
    <property type="entry name" value="Cytidine Deaminase, domain 2"/>
    <property type="match status" value="1"/>
</dbReference>
<dbReference type="InterPro" id="IPR002125">
    <property type="entry name" value="CMP_dCMP_dom"/>
</dbReference>
<keyword evidence="4" id="KW-0862">Zinc</keyword>
<feature type="domain" description="CMP/dCMP-type deaminase" evidence="5">
    <location>
        <begin position="21"/>
        <end position="159"/>
    </location>
</feature>
<dbReference type="GO" id="GO:0072527">
    <property type="term" value="P:pyrimidine-containing compound metabolic process"/>
    <property type="evidence" value="ECO:0007669"/>
    <property type="project" value="UniProtKB-ARBA"/>
</dbReference>
<keyword evidence="2" id="KW-0479">Metal-binding</keyword>
<evidence type="ECO:0000313" key="6">
    <source>
        <dbReference type="EMBL" id="GAK99229.1"/>
    </source>
</evidence>
<gene>
    <name evidence="6" type="ORF">JCM19314_3260</name>
</gene>
<keyword evidence="3 6" id="KW-0378">Hydrolase</keyword>
<dbReference type="GO" id="GO:0005829">
    <property type="term" value="C:cytosol"/>
    <property type="evidence" value="ECO:0007669"/>
    <property type="project" value="TreeGrafter"/>
</dbReference>
<reference evidence="6 7" key="1">
    <citation type="journal article" date="2014" name="Genome Announc.">
        <title>Draft Genome Sequences of Marine Flavobacterium Nonlabens Strains NR17, NR24, NR27, NR32, NR33, and Ara13.</title>
        <authorList>
            <person name="Nakanishi M."/>
            <person name="Meirelles P."/>
            <person name="Suzuki R."/>
            <person name="Takatani N."/>
            <person name="Mino S."/>
            <person name="Suda W."/>
            <person name="Oshima K."/>
            <person name="Hattori M."/>
            <person name="Ohkuma M."/>
            <person name="Hosokawa M."/>
            <person name="Miyashita K."/>
            <person name="Thompson F.L."/>
            <person name="Niwa A."/>
            <person name="Sawabe T."/>
            <person name="Sawabe T."/>
        </authorList>
    </citation>
    <scope>NUCLEOTIDE SEQUENCE [LARGE SCALE GENOMIC DNA]</scope>
    <source>
        <strain evidence="7">JCM19314</strain>
    </source>
</reference>
<dbReference type="GO" id="GO:0055086">
    <property type="term" value="P:nucleobase-containing small molecule metabolic process"/>
    <property type="evidence" value="ECO:0007669"/>
    <property type="project" value="UniProtKB-ARBA"/>
</dbReference>
<evidence type="ECO:0000259" key="5">
    <source>
        <dbReference type="PROSITE" id="PS51747"/>
    </source>
</evidence>
<dbReference type="AlphaFoldDB" id="A0A090Q814"/>
<comment type="similarity">
    <text evidence="1">Belongs to the cytidine and deoxycytidylate deaminase family.</text>
</comment>
<evidence type="ECO:0000256" key="1">
    <source>
        <dbReference type="ARBA" id="ARBA00006576"/>
    </source>
</evidence>
<dbReference type="Proteomes" id="UP000029226">
    <property type="component" value="Unassembled WGS sequence"/>
</dbReference>
<proteinExistence type="inferred from homology"/>
<accession>A0A090Q814</accession>
<evidence type="ECO:0000256" key="2">
    <source>
        <dbReference type="ARBA" id="ARBA00022723"/>
    </source>
</evidence>
<organism evidence="6 7">
    <name type="scientific">Nonlabens ulvanivorans</name>
    <name type="common">Persicivirga ulvanivorans</name>
    <dbReference type="NCBI Taxonomy" id="906888"/>
    <lineage>
        <taxon>Bacteria</taxon>
        <taxon>Pseudomonadati</taxon>
        <taxon>Bacteroidota</taxon>
        <taxon>Flavobacteriia</taxon>
        <taxon>Flavobacteriales</taxon>
        <taxon>Flavobacteriaceae</taxon>
        <taxon>Nonlabens</taxon>
    </lineage>
</organism>
<sequence>MKKIEIHTTLEAYDDMSELDSNVQSLMQQSITARHNAYAPPYSNFTVGCAILLENGKVITGNNQENAAYPSGLCAERVAIYAAGAQYPGVAIKMMALTASPIDDSLTVPVPPCGACRQAIAEYENRQQDSIPIYFMGASGTIVKSDSLKDLLPLIFDKSYL</sequence>
<dbReference type="NCBIfam" id="NF004064">
    <property type="entry name" value="PRK05578.1"/>
    <property type="match status" value="1"/>
</dbReference>
<evidence type="ECO:0000256" key="3">
    <source>
        <dbReference type="ARBA" id="ARBA00022801"/>
    </source>
</evidence>
<dbReference type="EC" id="3.5.4.5" evidence="6"/>
<dbReference type="InterPro" id="IPR016192">
    <property type="entry name" value="APOBEC/CMP_deaminase_Zn-bd"/>
</dbReference>
<evidence type="ECO:0000256" key="4">
    <source>
        <dbReference type="ARBA" id="ARBA00022833"/>
    </source>
</evidence>
<dbReference type="PANTHER" id="PTHR11644:SF2">
    <property type="entry name" value="CYTIDINE DEAMINASE"/>
    <property type="match status" value="1"/>
</dbReference>
<protein>
    <submittedName>
        <fullName evidence="6">Cytidine deaminase</fullName>
        <ecNumber evidence="6">3.5.4.5</ecNumber>
    </submittedName>
</protein>
<dbReference type="PANTHER" id="PTHR11644">
    <property type="entry name" value="CYTIDINE DEAMINASE"/>
    <property type="match status" value="1"/>
</dbReference>
<dbReference type="InterPro" id="IPR050202">
    <property type="entry name" value="Cyt/Deoxycyt_deaminase"/>
</dbReference>
<dbReference type="PROSITE" id="PS51747">
    <property type="entry name" value="CYT_DCMP_DEAMINASES_2"/>
    <property type="match status" value="1"/>
</dbReference>
<dbReference type="GO" id="GO:0004126">
    <property type="term" value="F:cytidine deaminase activity"/>
    <property type="evidence" value="ECO:0007669"/>
    <property type="project" value="UniProtKB-EC"/>
</dbReference>